<dbReference type="GO" id="GO:0016740">
    <property type="term" value="F:transferase activity"/>
    <property type="evidence" value="ECO:0007669"/>
    <property type="project" value="UniProtKB-KW"/>
</dbReference>
<dbReference type="Gene3D" id="3.40.50.2000">
    <property type="entry name" value="Glycogen Phosphorylase B"/>
    <property type="match status" value="1"/>
</dbReference>
<dbReference type="PANTHER" id="PTHR46656:SF3">
    <property type="entry name" value="PUTATIVE-RELATED"/>
    <property type="match status" value="1"/>
</dbReference>
<keyword evidence="2" id="KW-0808">Transferase</keyword>
<dbReference type="Pfam" id="PF13692">
    <property type="entry name" value="Glyco_trans_1_4"/>
    <property type="match status" value="1"/>
</dbReference>
<gene>
    <name evidence="2" type="ORF">SBRV1_gp48</name>
</gene>
<dbReference type="SUPFAM" id="SSF53756">
    <property type="entry name" value="UDP-Glycosyltransferase/glycogen phosphorylase"/>
    <property type="match status" value="1"/>
</dbReference>
<reference evidence="2" key="1">
    <citation type="journal article" date="2018" name="Environ. Microbiol.">
        <title>New archaeal viruses discovered by metagenomic analysis of viral communities in enrichment cultures.</title>
        <authorList>
            <person name="Liu Y."/>
            <person name="Brandt D."/>
            <person name="Ishino S."/>
            <person name="Ishino Y."/>
            <person name="Koonin E.V."/>
            <person name="Kalinowski J."/>
            <person name="Krupovic M."/>
            <person name="Prangishvili D."/>
        </authorList>
    </citation>
    <scope>NUCLEOTIDE SEQUENCE [LARGE SCALE GENOMIC DNA]</scope>
</reference>
<evidence type="ECO:0000313" key="3">
    <source>
        <dbReference type="Proteomes" id="UP000277970"/>
    </source>
</evidence>
<dbReference type="CDD" id="cd01635">
    <property type="entry name" value="Glycosyltransferase_GTB-type"/>
    <property type="match status" value="1"/>
</dbReference>
<keyword evidence="1" id="KW-0175">Coiled coil</keyword>
<proteinExistence type="predicted"/>
<keyword evidence="3" id="KW-1185">Reference proteome</keyword>
<sequence>MKKKKTIFYVYPQHHDVSFKYVAQQHIAMLREKYIVYEIPALSFYQFTPFNYPISIIHPFFYSMWRWGKIEFSFYDMYRSRVSKILGVEVADTDKIAEQFVNYANNLSDGLIVNSNWSHDVFINSGTKVPVYVVPHNFNGKLLLPDDKLKVNEKVLQIEKLKNEKKFKLVMISLWHSDYRKGADIFHEIARRVQKERQDVYFLVKSGGIRQDFNDLKMFNIAGVVSFDNMVKMYRISDLYLLTSRGGSFELNGLEAFVSGIPVIATKDGAWVEYFPSDLQDLLVDIAKKPRIFLDNPIHIGNGVEMNIEKAVDKVLEVLDNIEDLKEKVKKNKKFWIENYSFEAIKQKLLDTMQKIE</sequence>
<evidence type="ECO:0000313" key="2">
    <source>
        <dbReference type="EMBL" id="AZI75937.1"/>
    </source>
</evidence>
<protein>
    <submittedName>
        <fullName evidence="2">Putative glycosyltransferase</fullName>
    </submittedName>
</protein>
<dbReference type="EMBL" id="MK064565">
    <property type="protein sequence ID" value="AZI75937.1"/>
    <property type="molecule type" value="Genomic_DNA"/>
</dbReference>
<name>A0A3S8NF86_9VIRU</name>
<dbReference type="PANTHER" id="PTHR46656">
    <property type="entry name" value="PUTATIVE-RELATED"/>
    <property type="match status" value="1"/>
</dbReference>
<organism evidence="2">
    <name type="scientific">Sulfolobales Beppu rod-shaped virus 1</name>
    <dbReference type="NCBI Taxonomy" id="2493121"/>
    <lineage>
        <taxon>Viruses</taxon>
        <taxon>Adnaviria</taxon>
        <taxon>Zilligvirae</taxon>
        <taxon>Taleaviricota</taxon>
        <taxon>Tokiviricetes</taxon>
        <taxon>Ligamenvirales</taxon>
        <taxon>Rudiviridae</taxon>
        <taxon>Japarudivirus</taxon>
        <taxon>Japarudivirus beppuense</taxon>
        <taxon>Japarudivirus SBRV1</taxon>
    </lineage>
</organism>
<feature type="coiled-coil region" evidence="1">
    <location>
        <begin position="308"/>
        <end position="339"/>
    </location>
</feature>
<accession>A0A3S8NF86</accession>
<evidence type="ECO:0000256" key="1">
    <source>
        <dbReference type="SAM" id="Coils"/>
    </source>
</evidence>
<dbReference type="Proteomes" id="UP000277970">
    <property type="component" value="Segment"/>
</dbReference>